<dbReference type="RefSeq" id="WP_261731942.1">
    <property type="nucleotide sequence ID" value="NZ_JAODOQ010000001.1"/>
</dbReference>
<feature type="domain" description="DUF5655" evidence="1">
    <location>
        <begin position="1"/>
        <end position="28"/>
    </location>
</feature>
<reference evidence="2" key="1">
    <citation type="submission" date="2022-09" db="EMBL/GenBank/DDBJ databases">
        <title>Shewanella sp. KJ10-1 sp.nov, isolated from marine algae.</title>
        <authorList>
            <person name="Butt M."/>
            <person name="Lee J.K."/>
            <person name="Kim J.M."/>
            <person name="Choi D.G."/>
        </authorList>
    </citation>
    <scope>NUCLEOTIDE SEQUENCE</scope>
    <source>
        <strain evidence="2">KJ10-1</strain>
    </source>
</reference>
<keyword evidence="3" id="KW-1185">Reference proteome</keyword>
<evidence type="ECO:0000313" key="2">
    <source>
        <dbReference type="EMBL" id="MCT8985393.1"/>
    </source>
</evidence>
<proteinExistence type="predicted"/>
<dbReference type="InterPro" id="IPR043714">
    <property type="entry name" value="DUF5655"/>
</dbReference>
<gene>
    <name evidence="2" type="ORF">N4T56_01165</name>
</gene>
<organism evidence="2 3">
    <name type="scientific">Shewanella phaeophyticola</name>
    <dbReference type="NCBI Taxonomy" id="2978345"/>
    <lineage>
        <taxon>Bacteria</taxon>
        <taxon>Pseudomonadati</taxon>
        <taxon>Pseudomonadota</taxon>
        <taxon>Gammaproteobacteria</taxon>
        <taxon>Alteromonadales</taxon>
        <taxon>Shewanellaceae</taxon>
        <taxon>Shewanella</taxon>
    </lineage>
</organism>
<accession>A0ABT2NYC7</accession>
<name>A0ABT2NYC7_9GAMM</name>
<sequence length="30" mass="3502">MCTHRIQLQHVADVDDEIIKWLSKAYDSSV</sequence>
<evidence type="ECO:0000313" key="3">
    <source>
        <dbReference type="Proteomes" id="UP001431192"/>
    </source>
</evidence>
<protein>
    <submittedName>
        <fullName evidence="2">DUF5655 domain-containing protein</fullName>
    </submittedName>
</protein>
<comment type="caution">
    <text evidence="2">The sequence shown here is derived from an EMBL/GenBank/DDBJ whole genome shotgun (WGS) entry which is preliminary data.</text>
</comment>
<dbReference type="Proteomes" id="UP001431192">
    <property type="component" value="Unassembled WGS sequence"/>
</dbReference>
<evidence type="ECO:0000259" key="1">
    <source>
        <dbReference type="Pfam" id="PF18899"/>
    </source>
</evidence>
<dbReference type="Pfam" id="PF18899">
    <property type="entry name" value="DUF5655"/>
    <property type="match status" value="1"/>
</dbReference>
<dbReference type="EMBL" id="JAODOQ010000001">
    <property type="protein sequence ID" value="MCT8985393.1"/>
    <property type="molecule type" value="Genomic_DNA"/>
</dbReference>